<keyword evidence="4 5" id="KW-0472">Membrane</keyword>
<evidence type="ECO:0000256" key="2">
    <source>
        <dbReference type="ARBA" id="ARBA00022692"/>
    </source>
</evidence>
<name>A0A060CAT1_9FIRM</name>
<accession>A0A060CAT1</accession>
<feature type="transmembrane region" description="Helical" evidence="5">
    <location>
        <begin position="41"/>
        <end position="63"/>
    </location>
</feature>
<feature type="domain" description="GtrA/DPMS transmembrane" evidence="6">
    <location>
        <begin position="71"/>
        <end position="134"/>
    </location>
</feature>
<evidence type="ECO:0000259" key="6">
    <source>
        <dbReference type="Pfam" id="PF04138"/>
    </source>
</evidence>
<dbReference type="Pfam" id="PF04138">
    <property type="entry name" value="GtrA_DPMS_TM"/>
    <property type="match status" value="1"/>
</dbReference>
<evidence type="ECO:0000256" key="5">
    <source>
        <dbReference type="SAM" id="Phobius"/>
    </source>
</evidence>
<dbReference type="InterPro" id="IPR007267">
    <property type="entry name" value="GtrA_DPMS_TM"/>
</dbReference>
<evidence type="ECO:0000256" key="4">
    <source>
        <dbReference type="ARBA" id="ARBA00023136"/>
    </source>
</evidence>
<organism evidence="7">
    <name type="scientific">uncultured Anaerococcus sp</name>
    <dbReference type="NCBI Taxonomy" id="293428"/>
    <lineage>
        <taxon>Bacteria</taxon>
        <taxon>Bacillati</taxon>
        <taxon>Bacillota</taxon>
        <taxon>Tissierellia</taxon>
        <taxon>Tissierellales</taxon>
        <taxon>Peptoniphilaceae</taxon>
        <taxon>Anaerococcus</taxon>
        <taxon>environmental samples</taxon>
    </lineage>
</organism>
<dbReference type="GO" id="GO:0000271">
    <property type="term" value="P:polysaccharide biosynthetic process"/>
    <property type="evidence" value="ECO:0007669"/>
    <property type="project" value="InterPro"/>
</dbReference>
<reference evidence="7" key="1">
    <citation type="journal article" date="2013" name="Environ. Microbiol.">
        <title>Seasonally variable intestinal metagenomes of the red palm weevil (Rhynchophorus ferrugineus).</title>
        <authorList>
            <person name="Jia S."/>
            <person name="Zhang X."/>
            <person name="Zhang G."/>
            <person name="Yin A."/>
            <person name="Zhang S."/>
            <person name="Li F."/>
            <person name="Wang L."/>
            <person name="Zhao D."/>
            <person name="Yun Q."/>
            <person name="Tala"/>
            <person name="Wang J."/>
            <person name="Sun G."/>
            <person name="Baabdullah M."/>
            <person name="Yu X."/>
            <person name="Hu S."/>
            <person name="Al-Mssallem I.S."/>
            <person name="Yu J."/>
        </authorList>
    </citation>
    <scope>NUCLEOTIDE SEQUENCE</scope>
</reference>
<protein>
    <submittedName>
        <fullName evidence="7">CAZy families GT2 protein</fullName>
    </submittedName>
</protein>
<proteinExistence type="predicted"/>
<dbReference type="AlphaFoldDB" id="A0A060CAT1"/>
<evidence type="ECO:0000256" key="1">
    <source>
        <dbReference type="ARBA" id="ARBA00004141"/>
    </source>
</evidence>
<sequence length="138" mass="15202">HRNIPLTAVPIETVYENGNSGTHYRPLADSFRIVASLLKTFLRFTASSIACAVVDQVLAWTIMDSLVSILSGYDFLRIFLATVVARIFSMILNYTINKAFVFKKSADHGSAIRYLILGSILMVLSACGVFVLSYDAVC</sequence>
<evidence type="ECO:0000313" key="7">
    <source>
        <dbReference type="EMBL" id="AIA92324.1"/>
    </source>
</evidence>
<keyword evidence="3 5" id="KW-1133">Transmembrane helix</keyword>
<feature type="transmembrane region" description="Helical" evidence="5">
    <location>
        <begin position="114"/>
        <end position="134"/>
    </location>
</feature>
<dbReference type="EMBL" id="KF125001">
    <property type="protein sequence ID" value="AIA92324.1"/>
    <property type="molecule type" value="Genomic_DNA"/>
</dbReference>
<comment type="subcellular location">
    <subcellularLocation>
        <location evidence="1">Membrane</location>
        <topology evidence="1">Multi-pass membrane protein</topology>
    </subcellularLocation>
</comment>
<keyword evidence="2 5" id="KW-0812">Transmembrane</keyword>
<evidence type="ECO:0000256" key="3">
    <source>
        <dbReference type="ARBA" id="ARBA00022989"/>
    </source>
</evidence>
<feature type="non-terminal residue" evidence="7">
    <location>
        <position position="1"/>
    </location>
</feature>
<feature type="transmembrane region" description="Helical" evidence="5">
    <location>
        <begin position="75"/>
        <end position="94"/>
    </location>
</feature>
<dbReference type="GO" id="GO:0016020">
    <property type="term" value="C:membrane"/>
    <property type="evidence" value="ECO:0007669"/>
    <property type="project" value="UniProtKB-SubCell"/>
</dbReference>